<keyword evidence="3" id="KW-0145">Chemotaxis</keyword>
<dbReference type="Pfam" id="PF00672">
    <property type="entry name" value="HAMP"/>
    <property type="match status" value="1"/>
</dbReference>
<dbReference type="Pfam" id="PF00015">
    <property type="entry name" value="MCPsignal"/>
    <property type="match status" value="1"/>
</dbReference>
<evidence type="ECO:0000256" key="8">
    <source>
        <dbReference type="ARBA" id="ARBA00029447"/>
    </source>
</evidence>
<dbReference type="InterPro" id="IPR029151">
    <property type="entry name" value="Sensor-like_sf"/>
</dbReference>
<feature type="domain" description="HAMP" evidence="13">
    <location>
        <begin position="314"/>
        <end position="367"/>
    </location>
</feature>
<comment type="subcellular location">
    <subcellularLocation>
        <location evidence="1">Cell membrane</location>
        <topology evidence="1">Multi-pass membrane protein</topology>
    </subcellularLocation>
</comment>
<protein>
    <submittedName>
        <fullName evidence="14">Methyl-accepting chemotaxis sensory transducer</fullName>
    </submittedName>
</protein>
<name>M5E1D3_9FIRM</name>
<dbReference type="InParanoid" id="M5E1D3"/>
<keyword evidence="15" id="KW-1185">Reference proteome</keyword>
<dbReference type="SMART" id="SM00283">
    <property type="entry name" value="MA"/>
    <property type="match status" value="1"/>
</dbReference>
<dbReference type="CDD" id="cd12912">
    <property type="entry name" value="PDC2_MCP_like"/>
    <property type="match status" value="1"/>
</dbReference>
<evidence type="ECO:0000256" key="5">
    <source>
        <dbReference type="ARBA" id="ARBA00022989"/>
    </source>
</evidence>
<evidence type="ECO:0000313" key="15">
    <source>
        <dbReference type="Proteomes" id="UP000012063"/>
    </source>
</evidence>
<dbReference type="Proteomes" id="UP000012063">
    <property type="component" value="Unassembled WGS sequence"/>
</dbReference>
<evidence type="ECO:0000313" key="14">
    <source>
        <dbReference type="EMBL" id="CCU80100.1"/>
    </source>
</evidence>
<dbReference type="PROSITE" id="PS50885">
    <property type="entry name" value="HAMP"/>
    <property type="match status" value="1"/>
</dbReference>
<feature type="domain" description="Methyl-accepting transducer" evidence="12">
    <location>
        <begin position="386"/>
        <end position="643"/>
    </location>
</feature>
<keyword evidence="2" id="KW-1003">Cell membrane</keyword>
<dbReference type="AlphaFoldDB" id="M5E1D3"/>
<evidence type="ECO:0000256" key="6">
    <source>
        <dbReference type="ARBA" id="ARBA00023136"/>
    </source>
</evidence>
<dbReference type="Pfam" id="PF02743">
    <property type="entry name" value="dCache_1"/>
    <property type="match status" value="1"/>
</dbReference>
<evidence type="ECO:0000256" key="3">
    <source>
        <dbReference type="ARBA" id="ARBA00022500"/>
    </source>
</evidence>
<dbReference type="CDD" id="cd06225">
    <property type="entry name" value="HAMP"/>
    <property type="match status" value="1"/>
</dbReference>
<evidence type="ECO:0000256" key="1">
    <source>
        <dbReference type="ARBA" id="ARBA00004651"/>
    </source>
</evidence>
<dbReference type="RefSeq" id="WP_005489403.1">
    <property type="nucleotide sequence ID" value="NZ_CAUI01000021.1"/>
</dbReference>
<evidence type="ECO:0000256" key="7">
    <source>
        <dbReference type="ARBA" id="ARBA00023224"/>
    </source>
</evidence>
<dbReference type="Gene3D" id="3.30.450.20">
    <property type="entry name" value="PAS domain"/>
    <property type="match status" value="2"/>
</dbReference>
<dbReference type="EMBL" id="CAUI01000021">
    <property type="protein sequence ID" value="CCU80100.1"/>
    <property type="molecule type" value="Genomic_DNA"/>
</dbReference>
<evidence type="ECO:0000256" key="10">
    <source>
        <dbReference type="SAM" id="Coils"/>
    </source>
</evidence>
<dbReference type="eggNOG" id="COG0840">
    <property type="taxonomic scope" value="Bacteria"/>
</dbReference>
<dbReference type="CDD" id="cd12913">
    <property type="entry name" value="PDC1_MCP_like"/>
    <property type="match status" value="1"/>
</dbReference>
<evidence type="ECO:0000259" key="13">
    <source>
        <dbReference type="PROSITE" id="PS50885"/>
    </source>
</evidence>
<accession>M5E1D3</accession>
<dbReference type="SUPFAM" id="SSF103190">
    <property type="entry name" value="Sensory domain-like"/>
    <property type="match status" value="1"/>
</dbReference>
<dbReference type="SUPFAM" id="SSF58104">
    <property type="entry name" value="Methyl-accepting chemotaxis protein (MCP) signaling domain"/>
    <property type="match status" value="1"/>
</dbReference>
<evidence type="ECO:0000256" key="11">
    <source>
        <dbReference type="SAM" id="Phobius"/>
    </source>
</evidence>
<keyword evidence="6 11" id="KW-0472">Membrane</keyword>
<dbReference type="CDD" id="cd11386">
    <property type="entry name" value="MCP_signal"/>
    <property type="match status" value="1"/>
</dbReference>
<feature type="coiled-coil region" evidence="10">
    <location>
        <begin position="530"/>
        <end position="579"/>
    </location>
</feature>
<dbReference type="PANTHER" id="PTHR32089:SF112">
    <property type="entry name" value="LYSOZYME-LIKE PROTEIN-RELATED"/>
    <property type="match status" value="1"/>
</dbReference>
<evidence type="ECO:0000256" key="2">
    <source>
        <dbReference type="ARBA" id="ARBA00022475"/>
    </source>
</evidence>
<comment type="caution">
    <text evidence="14">The sequence shown here is derived from an EMBL/GenBank/DDBJ whole genome shotgun (WGS) entry which is preliminary data.</text>
</comment>
<dbReference type="Gene3D" id="1.10.8.500">
    <property type="entry name" value="HAMP domain in histidine kinase"/>
    <property type="match status" value="1"/>
</dbReference>
<dbReference type="PROSITE" id="PS50111">
    <property type="entry name" value="CHEMOTAXIS_TRANSDUC_2"/>
    <property type="match status" value="1"/>
</dbReference>
<dbReference type="FunCoup" id="M5E1D3">
    <property type="interactions" value="130"/>
</dbReference>
<dbReference type="GO" id="GO:0006935">
    <property type="term" value="P:chemotaxis"/>
    <property type="evidence" value="ECO:0007669"/>
    <property type="project" value="UniProtKB-KW"/>
</dbReference>
<dbReference type="GO" id="GO:0007165">
    <property type="term" value="P:signal transduction"/>
    <property type="evidence" value="ECO:0007669"/>
    <property type="project" value="UniProtKB-KW"/>
</dbReference>
<feature type="transmembrane region" description="Helical" evidence="11">
    <location>
        <begin position="20"/>
        <end position="43"/>
    </location>
</feature>
<dbReference type="GO" id="GO:0005886">
    <property type="term" value="C:plasma membrane"/>
    <property type="evidence" value="ECO:0007669"/>
    <property type="project" value="UniProtKB-SubCell"/>
</dbReference>
<keyword evidence="7 9" id="KW-0807">Transducer</keyword>
<keyword evidence="5 11" id="KW-1133">Transmembrane helix</keyword>
<dbReference type="Gene3D" id="1.10.287.950">
    <property type="entry name" value="Methyl-accepting chemotaxis protein"/>
    <property type="match status" value="1"/>
</dbReference>
<evidence type="ECO:0000259" key="12">
    <source>
        <dbReference type="PROSITE" id="PS50111"/>
    </source>
</evidence>
<dbReference type="PANTHER" id="PTHR32089">
    <property type="entry name" value="METHYL-ACCEPTING CHEMOTAXIS PROTEIN MCPB"/>
    <property type="match status" value="1"/>
</dbReference>
<reference evidence="15" key="1">
    <citation type="journal article" date="2013" name="Genome Announc.">
        <title>Genome Sequence of Halanaerobium saccharolyticum subsp. saccharolyticum Strain DSM 6643T, a Halophilic Hydrogen-Producing Bacterium.</title>
        <authorList>
            <person name="Kivisto A."/>
            <person name="Larjo A."/>
            <person name="Ciranna A."/>
            <person name="Santala V."/>
            <person name="Roos C."/>
            <person name="Karp M."/>
        </authorList>
    </citation>
    <scope>NUCLEOTIDE SEQUENCE [LARGE SCALE GENOMIC DNA]</scope>
    <source>
        <strain evidence="15">DSM 6643</strain>
    </source>
</reference>
<dbReference type="InterPro" id="IPR003660">
    <property type="entry name" value="HAMP_dom"/>
</dbReference>
<evidence type="ECO:0000256" key="4">
    <source>
        <dbReference type="ARBA" id="ARBA00022692"/>
    </source>
</evidence>
<evidence type="ECO:0000256" key="9">
    <source>
        <dbReference type="PROSITE-ProRule" id="PRU00284"/>
    </source>
</evidence>
<gene>
    <name evidence="14" type="ORF">HSACCH_01851</name>
</gene>
<organism evidence="14 15">
    <name type="scientific">Halanaerobium saccharolyticum subsp. saccharolyticum DSM 6643</name>
    <dbReference type="NCBI Taxonomy" id="1293054"/>
    <lineage>
        <taxon>Bacteria</taxon>
        <taxon>Bacillati</taxon>
        <taxon>Bacillota</taxon>
        <taxon>Clostridia</taxon>
        <taxon>Halanaerobiales</taxon>
        <taxon>Halanaerobiaceae</taxon>
        <taxon>Halanaerobium</taxon>
    </lineage>
</organism>
<feature type="transmembrane region" description="Helical" evidence="11">
    <location>
        <begin position="289"/>
        <end position="312"/>
    </location>
</feature>
<dbReference type="InterPro" id="IPR004089">
    <property type="entry name" value="MCPsignal_dom"/>
</dbReference>
<dbReference type="InterPro" id="IPR033479">
    <property type="entry name" value="dCache_1"/>
</dbReference>
<dbReference type="SMART" id="SM00304">
    <property type="entry name" value="HAMP"/>
    <property type="match status" value="2"/>
</dbReference>
<keyword evidence="10" id="KW-0175">Coiled coil</keyword>
<dbReference type="STRING" id="1293054.HSACCH_01851"/>
<keyword evidence="4 11" id="KW-0812">Transmembrane</keyword>
<comment type="similarity">
    <text evidence="8">Belongs to the methyl-accepting chemotaxis (MCP) protein family.</text>
</comment>
<sequence>MKKNKKDSSNQEKISFMNRLSVKAILTVVVILILAFSVLTYFISNKVEEETTKLALDRNLKTVEYIDSEVENQLRGTRKVIETLATNKNIVEGDYEEKKIIFSRVAEYNDQFNYLYFSTPQGDHYPFPEVSLPSDYDPRDRSWYQDAKSNSEVIWTDIYVDAATEELVITIATPVFINGQFEGVLGGDVNLNFLSNLVNDVQVGQQGQSYIVDQNGQYIAHPEIEKVLEKENIDQNFSLSSLTNNNEQYFTYQLEAEKRLVSYRQLDEIPGYIMAEVPESEIKEASNTIISRIIFASIIILVLLSIIIFIAFRKYIVSPIKSILDFANDIANGNLKSELEVSKNKDEFNLLMKALNKMRESLIEIISDISKQADQVAASSQELSAAGEQVGDSAENVGRSIQDVASGAEEQSAQIDETEKVFENLEEYLIEISKRASVMREDTEKVMNNIESGTKQVDMSVDGINEVKKDTEEASATINKLGELSQEIGEIVELIRGIADQTNLLALNAAIEAARAGESGRGFSVVADEIRQLAEESQSATDNISNLIAKVQDNVENAVNKMNQNRNKVDKSVNNIENTGKVFEDIKNDSEAVVEGINEINGKTNKVEENSSTVKNYLKEVNSVSEEAASNAEEVAASSEEQVAATEEIISSAKNMAQIAESLAKSINKFEF</sequence>
<proteinExistence type="inferred from homology"/>